<keyword evidence="3" id="KW-1185">Reference proteome</keyword>
<dbReference type="EMBL" id="AMGX01000003">
    <property type="protein sequence ID" value="EXJ74421.1"/>
    <property type="molecule type" value="Genomic_DNA"/>
</dbReference>
<dbReference type="PANTHER" id="PTHR40375">
    <property type="entry name" value="SPORULATION-SPECIFIC PROTEIN 22"/>
    <property type="match status" value="1"/>
</dbReference>
<dbReference type="RefSeq" id="XP_007741521.1">
    <property type="nucleotide sequence ID" value="XM_007743331.1"/>
</dbReference>
<sequence length="579" mass="64901">MPEITISGRLRGMILVTFECNPLIGIRRIVKCHIDLHNLEAAHAVLEKMSPSRKQHALSRYLRYCLALRRGDETDARSTLASLATVHDDRNKLLFAAVSEATQYGSKFQGAQLLQRILDKYKDNVPPEIDACALLRCTVRLLYSAVSEANDIDEELLSRLCGIFKSAALFTQKQQKRERMTLDDRLQESRWFEKTSYNTAVQYLKSWPAKYVIDLLHYSCQVSAGTEKYQSEKRVLEAEAKYIQAILYTIEARRASTLCITDIPKTAYSSSAPPQSLAEIKSTLYRNVFAKYTEIQAHRKVLHESYNMGIITEELLDAITQKLIVLAPLAFEAVLFMASTSPTDIPGQAQVLDELSLTQIVDQMVHLNPPQKTYSIFADMILSASTGSLDQDLAKSMLPISVTTNLLAKLISGLRNHPDYDNNQAARWMRCVVQIVLDWRDSQSHQTKKDSTRDEKHLSIVARITEHALDLARSAPSRDYPPEELEWLAATLFNLSIDLYASSPSSNSGSAMADGVEQNQENKHEKKQSGDAVVMMPQFWAKKAVDIADVLAMNSAGGGDGGLLAKVLGERCQRLQWDV</sequence>
<feature type="compositionally biased region" description="Basic and acidic residues" evidence="1">
    <location>
        <begin position="520"/>
        <end position="529"/>
    </location>
</feature>
<comment type="caution">
    <text evidence="2">The sequence shown here is derived from an EMBL/GenBank/DDBJ whole genome shotgun (WGS) entry which is preliminary data.</text>
</comment>
<dbReference type="STRING" id="1182543.W9XBY2"/>
<feature type="region of interest" description="Disordered" evidence="1">
    <location>
        <begin position="508"/>
        <end position="530"/>
    </location>
</feature>
<protein>
    <submittedName>
        <fullName evidence="2">Uncharacterized protein</fullName>
    </submittedName>
</protein>
<reference evidence="2 3" key="1">
    <citation type="submission" date="2013-03" db="EMBL/GenBank/DDBJ databases">
        <title>The Genome Sequence of Cladophialophora psammophila CBS 110553.</title>
        <authorList>
            <consortium name="The Broad Institute Genomics Platform"/>
            <person name="Cuomo C."/>
            <person name="de Hoog S."/>
            <person name="Gorbushina A."/>
            <person name="Walker B."/>
            <person name="Young S.K."/>
            <person name="Zeng Q."/>
            <person name="Gargeya S."/>
            <person name="Fitzgerald M."/>
            <person name="Haas B."/>
            <person name="Abouelleil A."/>
            <person name="Allen A.W."/>
            <person name="Alvarado L."/>
            <person name="Arachchi H.M."/>
            <person name="Berlin A.M."/>
            <person name="Chapman S.B."/>
            <person name="Gainer-Dewar J."/>
            <person name="Goldberg J."/>
            <person name="Griggs A."/>
            <person name="Gujja S."/>
            <person name="Hansen M."/>
            <person name="Howarth C."/>
            <person name="Imamovic A."/>
            <person name="Ireland A."/>
            <person name="Larimer J."/>
            <person name="McCowan C."/>
            <person name="Murphy C."/>
            <person name="Pearson M."/>
            <person name="Poon T.W."/>
            <person name="Priest M."/>
            <person name="Roberts A."/>
            <person name="Saif S."/>
            <person name="Shea T."/>
            <person name="Sisk P."/>
            <person name="Sykes S."/>
            <person name="Wortman J."/>
            <person name="Nusbaum C."/>
            <person name="Birren B."/>
        </authorList>
    </citation>
    <scope>NUCLEOTIDE SEQUENCE [LARGE SCALE GENOMIC DNA]</scope>
    <source>
        <strain evidence="2 3">CBS 110553</strain>
    </source>
</reference>
<dbReference type="GO" id="GO:0090173">
    <property type="term" value="P:regulation of synaptonemal complex assembly"/>
    <property type="evidence" value="ECO:0007669"/>
    <property type="project" value="InterPro"/>
</dbReference>
<organism evidence="2 3">
    <name type="scientific">Cladophialophora psammophila CBS 110553</name>
    <dbReference type="NCBI Taxonomy" id="1182543"/>
    <lineage>
        <taxon>Eukaryota</taxon>
        <taxon>Fungi</taxon>
        <taxon>Dikarya</taxon>
        <taxon>Ascomycota</taxon>
        <taxon>Pezizomycotina</taxon>
        <taxon>Eurotiomycetes</taxon>
        <taxon>Chaetothyriomycetidae</taxon>
        <taxon>Chaetothyriales</taxon>
        <taxon>Herpotrichiellaceae</taxon>
        <taxon>Cladophialophora</taxon>
    </lineage>
</organism>
<dbReference type="PANTHER" id="PTHR40375:SF2">
    <property type="entry name" value="SPORULATION-SPECIFIC PROTEIN 22"/>
    <property type="match status" value="1"/>
</dbReference>
<dbReference type="AlphaFoldDB" id="W9XBY2"/>
<evidence type="ECO:0000256" key="1">
    <source>
        <dbReference type="SAM" id="MobiDB-lite"/>
    </source>
</evidence>
<evidence type="ECO:0000313" key="3">
    <source>
        <dbReference type="Proteomes" id="UP000019471"/>
    </source>
</evidence>
<dbReference type="InterPro" id="IPR039057">
    <property type="entry name" value="Spo22/ZIP4"/>
</dbReference>
<dbReference type="Proteomes" id="UP000019471">
    <property type="component" value="Unassembled WGS sequence"/>
</dbReference>
<name>W9XBY2_9EURO</name>
<dbReference type="OrthoDB" id="65716at2759"/>
<accession>W9XBY2</accession>
<dbReference type="HOGENOM" id="CLU_001453_1_0_1"/>
<gene>
    <name evidence="2" type="ORF">A1O5_02717</name>
</gene>
<dbReference type="GeneID" id="19187448"/>
<evidence type="ECO:0000313" key="2">
    <source>
        <dbReference type="EMBL" id="EXJ74421.1"/>
    </source>
</evidence>
<proteinExistence type="predicted"/>